<accession>A0A438IAS4</accession>
<feature type="region of interest" description="Disordered" evidence="1">
    <location>
        <begin position="29"/>
        <end position="49"/>
    </location>
</feature>
<organism evidence="3 4">
    <name type="scientific">Vitis vinifera</name>
    <name type="common">Grape</name>
    <dbReference type="NCBI Taxonomy" id="29760"/>
    <lineage>
        <taxon>Eukaryota</taxon>
        <taxon>Viridiplantae</taxon>
        <taxon>Streptophyta</taxon>
        <taxon>Embryophyta</taxon>
        <taxon>Tracheophyta</taxon>
        <taxon>Spermatophyta</taxon>
        <taxon>Magnoliopsida</taxon>
        <taxon>eudicotyledons</taxon>
        <taxon>Gunneridae</taxon>
        <taxon>Pentapetalae</taxon>
        <taxon>rosids</taxon>
        <taxon>Vitales</taxon>
        <taxon>Vitaceae</taxon>
        <taxon>Viteae</taxon>
        <taxon>Vitis</taxon>
    </lineage>
</organism>
<dbReference type="InterPro" id="IPR043128">
    <property type="entry name" value="Rev_trsase/Diguanyl_cyclase"/>
</dbReference>
<evidence type="ECO:0000259" key="2">
    <source>
        <dbReference type="Pfam" id="PF00078"/>
    </source>
</evidence>
<sequence length="748" mass="84781">MWTLIFGARLYGIEKGIARGLWLDSSISDSNGKKPTIGQRSGDVSAISATRPRPPRYYQTIGMDLHCAYHRGPGHDTNHCTSLRHAIQDLIDQGLVHLGQPSVTTNPLPAHTSQAVPPPADGIHFMDFIKLDNHIHMLSWDESVSKPIVADGIYKCSNFIFLVHTPYVDDVHTPDIHWLFKPPNLICHFGQWLGPERLALAIAIALGYAPSDFGTQLKQLEHIITLRERAGAISSSLHQKVKFIHNGQVVTVRSIGDMFTSSEPMLQISHSEDDLFFTGFMFDEVQTLEIEYFCKDFVAMSFDQHSTVIDHDVPFGLGFIPTEANYRYMVRLHKEMVKARLTHTPFDYPIRPYNMSLANYFVRPPELQTHSAPGTSAFALTAPLSLDRMSLMTLYFPDEVDEHGTFAKIRDMVDGVVPHDGYIDEMLAMSMSQINRIVQPEFASPFDLFEVSAIEVAEEIQTASAMEFSEDDIVVDDLFESTIGPVGKASDFVDPPFSFDTFDIDDEITQHDSNDDSSSASNPGPIDQRVSPATRDTKMIDFGIADQPRELRIRLDLSIDERDSLVQLLKSYLDFLAWSYEDMSGLNPSIVKEDIQNQLSVGFLLVVEYPKWLANVVHVPKKDGKVRVCVDFRNLNKILIAPKDMEKTSFITQWGTYYYRVMSFGLKNAGATYQRATNTFFHNMMHQDVEVYVDNMIEKSQDRADHIAVLERFFERIRQFRLRLNPKKCTFGVTYGKLLGYMVSERGI</sequence>
<dbReference type="EMBL" id="QGNW01000126">
    <property type="protein sequence ID" value="RVW93818.1"/>
    <property type="molecule type" value="Genomic_DNA"/>
</dbReference>
<dbReference type="InterPro" id="IPR053134">
    <property type="entry name" value="RNA-dir_DNA_polymerase"/>
</dbReference>
<evidence type="ECO:0000313" key="3">
    <source>
        <dbReference type="EMBL" id="RVW93818.1"/>
    </source>
</evidence>
<evidence type="ECO:0000256" key="1">
    <source>
        <dbReference type="SAM" id="MobiDB-lite"/>
    </source>
</evidence>
<dbReference type="CDD" id="cd01647">
    <property type="entry name" value="RT_LTR"/>
    <property type="match status" value="1"/>
</dbReference>
<dbReference type="AlphaFoldDB" id="A0A438IAS4"/>
<reference evidence="3 4" key="1">
    <citation type="journal article" date="2018" name="PLoS Genet.">
        <title>Population sequencing reveals clonal diversity and ancestral inbreeding in the grapevine cultivar Chardonnay.</title>
        <authorList>
            <person name="Roach M.J."/>
            <person name="Johnson D.L."/>
            <person name="Bohlmann J."/>
            <person name="van Vuuren H.J."/>
            <person name="Jones S.J."/>
            <person name="Pretorius I.S."/>
            <person name="Schmidt S.A."/>
            <person name="Borneman A.R."/>
        </authorList>
    </citation>
    <scope>NUCLEOTIDE SEQUENCE [LARGE SCALE GENOMIC DNA]</scope>
    <source>
        <strain evidence="4">cv. Chardonnay</strain>
        <tissue evidence="3">Leaf</tissue>
    </source>
</reference>
<feature type="domain" description="Reverse transcriptase" evidence="2">
    <location>
        <begin position="654"/>
        <end position="742"/>
    </location>
</feature>
<proteinExistence type="predicted"/>
<gene>
    <name evidence="3" type="primary">TY3B-G_353</name>
    <name evidence="3" type="ORF">CK203_028138</name>
</gene>
<feature type="region of interest" description="Disordered" evidence="1">
    <location>
        <begin position="508"/>
        <end position="532"/>
    </location>
</feature>
<comment type="caution">
    <text evidence="3">The sequence shown here is derived from an EMBL/GenBank/DDBJ whole genome shotgun (WGS) entry which is preliminary data.</text>
</comment>
<dbReference type="SUPFAM" id="SSF56672">
    <property type="entry name" value="DNA/RNA polymerases"/>
    <property type="match status" value="1"/>
</dbReference>
<dbReference type="Proteomes" id="UP000288805">
    <property type="component" value="Unassembled WGS sequence"/>
</dbReference>
<dbReference type="Gene3D" id="3.30.70.270">
    <property type="match status" value="1"/>
</dbReference>
<protein>
    <submittedName>
        <fullName evidence="3">Transposon Ty3-G Gag-Pol polyprotein</fullName>
    </submittedName>
</protein>
<dbReference type="PANTHER" id="PTHR24559:SF457">
    <property type="entry name" value="RNA-DIRECTED DNA POLYMERASE HOMOLOG"/>
    <property type="match status" value="1"/>
</dbReference>
<dbReference type="Pfam" id="PF00078">
    <property type="entry name" value="RVT_1"/>
    <property type="match status" value="1"/>
</dbReference>
<evidence type="ECO:0000313" key="4">
    <source>
        <dbReference type="Proteomes" id="UP000288805"/>
    </source>
</evidence>
<name>A0A438IAS4_VITVI</name>
<dbReference type="PANTHER" id="PTHR24559">
    <property type="entry name" value="TRANSPOSON TY3-I GAG-POL POLYPROTEIN"/>
    <property type="match status" value="1"/>
</dbReference>
<dbReference type="Gene3D" id="3.10.10.10">
    <property type="entry name" value="HIV Type 1 Reverse Transcriptase, subunit A, domain 1"/>
    <property type="match status" value="2"/>
</dbReference>
<dbReference type="InterPro" id="IPR043502">
    <property type="entry name" value="DNA/RNA_pol_sf"/>
</dbReference>
<dbReference type="InterPro" id="IPR000477">
    <property type="entry name" value="RT_dom"/>
</dbReference>